<comment type="caution">
    <text evidence="7">The sequence shown here is derived from an EMBL/GenBank/DDBJ whole genome shotgun (WGS) entry which is preliminary data.</text>
</comment>
<evidence type="ECO:0000256" key="4">
    <source>
        <dbReference type="PROSITE-ProRule" id="PRU00042"/>
    </source>
</evidence>
<dbReference type="Gene3D" id="3.30.160.60">
    <property type="entry name" value="Classic Zinc Finger"/>
    <property type="match status" value="1"/>
</dbReference>
<dbReference type="OrthoDB" id="4366111at2759"/>
<evidence type="ECO:0000313" key="8">
    <source>
        <dbReference type="Proteomes" id="UP001150942"/>
    </source>
</evidence>
<keyword evidence="3" id="KW-0862">Zinc</keyword>
<dbReference type="InterPro" id="IPR013087">
    <property type="entry name" value="Znf_C2H2_type"/>
</dbReference>
<name>A0A9W9T478_9EURO</name>
<keyword evidence="1" id="KW-0479">Metal-binding</keyword>
<keyword evidence="8" id="KW-1185">Reference proteome</keyword>
<feature type="domain" description="C2H2-type" evidence="6">
    <location>
        <begin position="28"/>
        <end position="48"/>
    </location>
</feature>
<organism evidence="7 8">
    <name type="scientific">Penicillium cf. viridicatum</name>
    <dbReference type="NCBI Taxonomy" id="2972119"/>
    <lineage>
        <taxon>Eukaryota</taxon>
        <taxon>Fungi</taxon>
        <taxon>Dikarya</taxon>
        <taxon>Ascomycota</taxon>
        <taxon>Pezizomycotina</taxon>
        <taxon>Eurotiomycetes</taxon>
        <taxon>Eurotiomycetidae</taxon>
        <taxon>Eurotiales</taxon>
        <taxon>Aspergillaceae</taxon>
        <taxon>Penicillium</taxon>
    </lineage>
</organism>
<dbReference type="FunFam" id="3.30.160.60:FF:000446">
    <property type="entry name" value="Zinc finger protein"/>
    <property type="match status" value="1"/>
</dbReference>
<reference evidence="7" key="1">
    <citation type="submission" date="2022-11" db="EMBL/GenBank/DDBJ databases">
        <authorList>
            <person name="Petersen C."/>
        </authorList>
    </citation>
    <scope>NUCLEOTIDE SEQUENCE</scope>
    <source>
        <strain evidence="7">IBT 20477</strain>
    </source>
</reference>
<reference evidence="7" key="2">
    <citation type="journal article" date="2023" name="IMA Fungus">
        <title>Comparative genomic study of the Penicillium genus elucidates a diverse pangenome and 15 lateral gene transfer events.</title>
        <authorList>
            <person name="Petersen C."/>
            <person name="Sorensen T."/>
            <person name="Nielsen M.R."/>
            <person name="Sondergaard T.E."/>
            <person name="Sorensen J.L."/>
            <person name="Fitzpatrick D.A."/>
            <person name="Frisvad J.C."/>
            <person name="Nielsen K.L."/>
        </authorList>
    </citation>
    <scope>NUCLEOTIDE SEQUENCE</scope>
    <source>
        <strain evidence="7">IBT 20477</strain>
    </source>
</reference>
<keyword evidence="2 4" id="KW-0863">Zinc-finger</keyword>
<evidence type="ECO:0000256" key="1">
    <source>
        <dbReference type="ARBA" id="ARBA00022723"/>
    </source>
</evidence>
<dbReference type="AlphaFoldDB" id="A0A9W9T478"/>
<dbReference type="PROSITE" id="PS50157">
    <property type="entry name" value="ZINC_FINGER_C2H2_2"/>
    <property type="match status" value="1"/>
</dbReference>
<proteinExistence type="predicted"/>
<protein>
    <recommendedName>
        <fullName evidence="6">C2H2-type domain-containing protein</fullName>
    </recommendedName>
</protein>
<evidence type="ECO:0000256" key="3">
    <source>
        <dbReference type="ARBA" id="ARBA00022833"/>
    </source>
</evidence>
<dbReference type="GO" id="GO:0008270">
    <property type="term" value="F:zinc ion binding"/>
    <property type="evidence" value="ECO:0007669"/>
    <property type="project" value="UniProtKB-KW"/>
</dbReference>
<accession>A0A9W9T478</accession>
<dbReference type="EMBL" id="JAPQKQ010000002">
    <property type="protein sequence ID" value="KAJ5208892.1"/>
    <property type="molecule type" value="Genomic_DNA"/>
</dbReference>
<dbReference type="SUPFAM" id="SSF57667">
    <property type="entry name" value="beta-beta-alpha zinc fingers"/>
    <property type="match status" value="1"/>
</dbReference>
<sequence>MNMNEMNEMNRNTSTSGMTSGVDQNRPFPCDQCPKLFTRSENLQRHKRARKSAWIFLYRKSNIDALQGHGGASRKNFQCSRCHARFSRRSSTCINDMVIVAARQDPQFRHLSRRYRGWVCIPPRQWSAYRHL</sequence>
<feature type="compositionally biased region" description="Polar residues" evidence="5">
    <location>
        <begin position="11"/>
        <end position="23"/>
    </location>
</feature>
<feature type="region of interest" description="Disordered" evidence="5">
    <location>
        <begin position="1"/>
        <end position="26"/>
    </location>
</feature>
<evidence type="ECO:0000313" key="7">
    <source>
        <dbReference type="EMBL" id="KAJ5208892.1"/>
    </source>
</evidence>
<evidence type="ECO:0000256" key="5">
    <source>
        <dbReference type="SAM" id="MobiDB-lite"/>
    </source>
</evidence>
<gene>
    <name evidence="7" type="ORF">N7449_003271</name>
</gene>
<dbReference type="Pfam" id="PF00096">
    <property type="entry name" value="zf-C2H2"/>
    <property type="match status" value="1"/>
</dbReference>
<evidence type="ECO:0000256" key="2">
    <source>
        <dbReference type="ARBA" id="ARBA00022771"/>
    </source>
</evidence>
<dbReference type="Proteomes" id="UP001150942">
    <property type="component" value="Unassembled WGS sequence"/>
</dbReference>
<dbReference type="InterPro" id="IPR036236">
    <property type="entry name" value="Znf_C2H2_sf"/>
</dbReference>
<evidence type="ECO:0000259" key="6">
    <source>
        <dbReference type="PROSITE" id="PS50157"/>
    </source>
</evidence>
<feature type="compositionally biased region" description="Low complexity" evidence="5">
    <location>
        <begin position="1"/>
        <end position="10"/>
    </location>
</feature>